<comment type="caution">
    <text evidence="2">The sequence shown here is derived from an EMBL/GenBank/DDBJ whole genome shotgun (WGS) entry which is preliminary data.</text>
</comment>
<evidence type="ECO:0000256" key="1">
    <source>
        <dbReference type="SAM" id="SignalP"/>
    </source>
</evidence>
<reference evidence="2" key="1">
    <citation type="journal article" date="2021" name="PeerJ">
        <title>Extensive microbial diversity within the chicken gut microbiome revealed by metagenomics and culture.</title>
        <authorList>
            <person name="Gilroy R."/>
            <person name="Ravi A."/>
            <person name="Getino M."/>
            <person name="Pursley I."/>
            <person name="Horton D.L."/>
            <person name="Alikhan N.F."/>
            <person name="Baker D."/>
            <person name="Gharbi K."/>
            <person name="Hall N."/>
            <person name="Watson M."/>
            <person name="Adriaenssens E.M."/>
            <person name="Foster-Nyarko E."/>
            <person name="Jarju S."/>
            <person name="Secka A."/>
            <person name="Antonio M."/>
            <person name="Oren A."/>
            <person name="Chaudhuri R.R."/>
            <person name="La Ragione R."/>
            <person name="Hildebrand F."/>
            <person name="Pallen M.J."/>
        </authorList>
    </citation>
    <scope>NUCLEOTIDE SEQUENCE</scope>
    <source>
        <strain evidence="2">Gambia2-208</strain>
    </source>
</reference>
<evidence type="ECO:0000313" key="3">
    <source>
        <dbReference type="Proteomes" id="UP000886851"/>
    </source>
</evidence>
<proteinExistence type="predicted"/>
<dbReference type="Pfam" id="PF16272">
    <property type="entry name" value="DUF4925"/>
    <property type="match status" value="1"/>
</dbReference>
<protein>
    <submittedName>
        <fullName evidence="2">DUF4925 domain-containing protein</fullName>
    </submittedName>
</protein>
<keyword evidence="1" id="KW-0732">Signal</keyword>
<feature type="chain" id="PRO_5039249525" evidence="1">
    <location>
        <begin position="23"/>
        <end position="310"/>
    </location>
</feature>
<dbReference type="AlphaFoldDB" id="A0A9D2CKE0"/>
<feature type="signal peptide" evidence="1">
    <location>
        <begin position="1"/>
        <end position="22"/>
    </location>
</feature>
<accession>A0A9D2CKE0</accession>
<dbReference type="Proteomes" id="UP000886851">
    <property type="component" value="Unassembled WGS sequence"/>
</dbReference>
<dbReference type="EMBL" id="DXCV01000033">
    <property type="protein sequence ID" value="HIY87908.1"/>
    <property type="molecule type" value="Genomic_DNA"/>
</dbReference>
<organism evidence="2 3">
    <name type="scientific">Candidatus Bacteroides pullicola</name>
    <dbReference type="NCBI Taxonomy" id="2838475"/>
    <lineage>
        <taxon>Bacteria</taxon>
        <taxon>Pseudomonadati</taxon>
        <taxon>Bacteroidota</taxon>
        <taxon>Bacteroidia</taxon>
        <taxon>Bacteroidales</taxon>
        <taxon>Bacteroidaceae</taxon>
        <taxon>Bacteroides</taxon>
    </lineage>
</organism>
<sequence length="310" mass="33385">MKKNWFYLFALICSVALFTACSDDEEGGNETPANPWAGTYKLADYVAENSVWNDTEVANWPKEGALYTEWTCGDNYTEFLSALFRYLGGSILPNALNSVTLQEDGNIVADYVASPTIALDPASIMSIFFTGAFPTVDASSFPTSGFVTSPVNLATWSEANGQLTVKLNINEILNSAVGENPDLQELVAGILNMSPAELKGVLTTLLGTDLSGISDATITQLQGWVKNGIPMHIETAENGHTHIYLDKSAFDNLLTTDAEGNSDIIILWGALSNAGIIPEEAQAAGILFAMFGQYWPTTTTFNLGLDLVKQ</sequence>
<evidence type="ECO:0000313" key="2">
    <source>
        <dbReference type="EMBL" id="HIY87908.1"/>
    </source>
</evidence>
<dbReference type="InterPro" id="IPR032573">
    <property type="entry name" value="DUF4925"/>
</dbReference>
<gene>
    <name evidence="2" type="ORF">H9824_04270</name>
</gene>
<reference evidence="2" key="2">
    <citation type="submission" date="2021-04" db="EMBL/GenBank/DDBJ databases">
        <authorList>
            <person name="Gilroy R."/>
        </authorList>
    </citation>
    <scope>NUCLEOTIDE SEQUENCE</scope>
    <source>
        <strain evidence="2">Gambia2-208</strain>
    </source>
</reference>
<dbReference type="PROSITE" id="PS51257">
    <property type="entry name" value="PROKAR_LIPOPROTEIN"/>
    <property type="match status" value="1"/>
</dbReference>
<name>A0A9D2CKE0_9BACE</name>